<name>A0A8H7HSJ8_9AGAM</name>
<evidence type="ECO:0000313" key="3">
    <source>
        <dbReference type="Proteomes" id="UP000602905"/>
    </source>
</evidence>
<reference evidence="2" key="1">
    <citation type="submission" date="2020-09" db="EMBL/GenBank/DDBJ databases">
        <title>Comparative genome analyses of four rice-infecting Rhizoctonia solani isolates reveal extensive enrichment of homogalacturonan modification genes.</title>
        <authorList>
            <person name="Lee D.-Y."/>
            <person name="Jeon J."/>
            <person name="Kim K.-T."/>
            <person name="Cheong K."/>
            <person name="Song H."/>
            <person name="Choi G."/>
            <person name="Ko J."/>
            <person name="Opiyo S.O."/>
            <person name="Zuo S."/>
            <person name="Madhav S."/>
            <person name="Lee Y.-H."/>
            <person name="Wang G.-L."/>
        </authorList>
    </citation>
    <scope>NUCLEOTIDE SEQUENCE</scope>
    <source>
        <strain evidence="2">AG1-IA WGL</strain>
    </source>
</reference>
<dbReference type="Proteomes" id="UP000602905">
    <property type="component" value="Unassembled WGS sequence"/>
</dbReference>
<accession>A0A8H7HSJ8</accession>
<evidence type="ECO:0000313" key="2">
    <source>
        <dbReference type="EMBL" id="KAF8706664.1"/>
    </source>
</evidence>
<comment type="caution">
    <text evidence="2">The sequence shown here is derived from an EMBL/GenBank/DDBJ whole genome shotgun (WGS) entry which is preliminary data.</text>
</comment>
<dbReference type="AlphaFoldDB" id="A0A8H7HSJ8"/>
<feature type="region of interest" description="Disordered" evidence="1">
    <location>
        <begin position="61"/>
        <end position="139"/>
    </location>
</feature>
<evidence type="ECO:0000256" key="1">
    <source>
        <dbReference type="SAM" id="MobiDB-lite"/>
    </source>
</evidence>
<gene>
    <name evidence="2" type="ORF">RHS03_04510</name>
</gene>
<dbReference type="OrthoDB" id="3313603at2759"/>
<sequence>MATFVGISDVQGQSWCYYKTGANWILHECNILFLKDHAAIEDIADNTNWGELVALPTEGEMTQANSTAEQPTKPTGTGRAHVVSKNKENDLKLPSNKKPIKSKLKTEGTASNSHTQPIQQPVVPKSNTSCSKPAMHTNPSTVTTQSIQAINALTPSSGDGIQTHSWNPNAPAISLARERGRVKISIDDTTPSGQSAPNILNKVTNLAVELEDIFASSSDTKSSKSNDHCTFGLLTNTSSVLSAPTILSKLAFALDDLPTPQLTMSIDRTLADKFGCLQYRSKKELLYTKCIWE</sequence>
<protein>
    <submittedName>
        <fullName evidence="2">Uncharacterized protein</fullName>
    </submittedName>
</protein>
<feature type="compositionally biased region" description="Polar residues" evidence="1">
    <location>
        <begin position="108"/>
        <end position="139"/>
    </location>
</feature>
<feature type="non-terminal residue" evidence="2">
    <location>
        <position position="1"/>
    </location>
</feature>
<proteinExistence type="predicted"/>
<feature type="compositionally biased region" description="Polar residues" evidence="1">
    <location>
        <begin position="61"/>
        <end position="75"/>
    </location>
</feature>
<dbReference type="EMBL" id="JACYCD010000051">
    <property type="protein sequence ID" value="KAF8706664.1"/>
    <property type="molecule type" value="Genomic_DNA"/>
</dbReference>
<organism evidence="2 3">
    <name type="scientific">Rhizoctonia solani</name>
    <dbReference type="NCBI Taxonomy" id="456999"/>
    <lineage>
        <taxon>Eukaryota</taxon>
        <taxon>Fungi</taxon>
        <taxon>Dikarya</taxon>
        <taxon>Basidiomycota</taxon>
        <taxon>Agaricomycotina</taxon>
        <taxon>Agaricomycetes</taxon>
        <taxon>Cantharellales</taxon>
        <taxon>Ceratobasidiaceae</taxon>
        <taxon>Rhizoctonia</taxon>
    </lineage>
</organism>